<dbReference type="AlphaFoldDB" id="A0A6N9HAB7"/>
<dbReference type="EMBL" id="WWEQ01000118">
    <property type="protein sequence ID" value="MYM20988.1"/>
    <property type="molecule type" value="Genomic_DNA"/>
</dbReference>
<reference evidence="1 2" key="1">
    <citation type="submission" date="2020-01" db="EMBL/GenBank/DDBJ databases">
        <authorList>
            <person name="Deng T."/>
        </authorList>
    </citation>
    <scope>NUCLEOTIDE SEQUENCE [LARGE SCALE GENOMIC DNA]</scope>
    <source>
        <strain evidence="1 2">5221</strain>
    </source>
</reference>
<proteinExistence type="predicted"/>
<gene>
    <name evidence="1" type="ORF">GSY69_13735</name>
</gene>
<comment type="caution">
    <text evidence="1">The sequence shown here is derived from an EMBL/GenBank/DDBJ whole genome shotgun (WGS) entry which is preliminary data.</text>
</comment>
<name>A0A6N9HAB7_9MICO</name>
<evidence type="ECO:0000313" key="2">
    <source>
        <dbReference type="Proteomes" id="UP000469215"/>
    </source>
</evidence>
<keyword evidence="2" id="KW-1185">Reference proteome</keyword>
<accession>A0A6N9HAB7</accession>
<organism evidence="1 2">
    <name type="scientific">Brevibacterium rongguiense</name>
    <dbReference type="NCBI Taxonomy" id="2695267"/>
    <lineage>
        <taxon>Bacteria</taxon>
        <taxon>Bacillati</taxon>
        <taxon>Actinomycetota</taxon>
        <taxon>Actinomycetes</taxon>
        <taxon>Micrococcales</taxon>
        <taxon>Brevibacteriaceae</taxon>
        <taxon>Brevibacterium</taxon>
    </lineage>
</organism>
<dbReference type="RefSeq" id="WP_160954387.1">
    <property type="nucleotide sequence ID" value="NZ_WWEQ01000118.1"/>
</dbReference>
<protein>
    <submittedName>
        <fullName evidence="1">Uncharacterized protein</fullName>
    </submittedName>
</protein>
<evidence type="ECO:0000313" key="1">
    <source>
        <dbReference type="EMBL" id="MYM20988.1"/>
    </source>
</evidence>
<dbReference type="Proteomes" id="UP000469215">
    <property type="component" value="Unassembled WGS sequence"/>
</dbReference>
<sequence length="73" mass="8845">MWSMKRGGIWVDKKDSRPAIFLVWHYDSDEGNELIGLFEREHEMEEAYKEALKHFEAENLHWTKVPLGWSYFE</sequence>